<dbReference type="AlphaFoldDB" id="A0A3N0V9N5"/>
<dbReference type="EMBL" id="RJVO01000004">
    <property type="protein sequence ID" value="ROH89493.1"/>
    <property type="molecule type" value="Genomic_DNA"/>
</dbReference>
<dbReference type="Proteomes" id="UP000282106">
    <property type="component" value="Unassembled WGS sequence"/>
</dbReference>
<comment type="caution">
    <text evidence="1">The sequence shown here is derived from an EMBL/GenBank/DDBJ whole genome shotgun (WGS) entry which is preliminary data.</text>
</comment>
<organism evidence="1 2">
    <name type="scientific">Stagnimonas aquatica</name>
    <dbReference type="NCBI Taxonomy" id="2689987"/>
    <lineage>
        <taxon>Bacteria</taxon>
        <taxon>Pseudomonadati</taxon>
        <taxon>Pseudomonadota</taxon>
        <taxon>Gammaproteobacteria</taxon>
        <taxon>Nevskiales</taxon>
        <taxon>Nevskiaceae</taxon>
        <taxon>Stagnimonas</taxon>
    </lineage>
</organism>
<proteinExistence type="predicted"/>
<dbReference type="SUPFAM" id="SSF51556">
    <property type="entry name" value="Metallo-dependent hydrolases"/>
    <property type="match status" value="1"/>
</dbReference>
<reference evidence="1 2" key="1">
    <citation type="submission" date="2018-10" db="EMBL/GenBank/DDBJ databases">
        <authorList>
            <person name="Chen W.-M."/>
        </authorList>
    </citation>
    <scope>NUCLEOTIDE SEQUENCE [LARGE SCALE GENOMIC DNA]</scope>
    <source>
        <strain evidence="1 2">THS-13</strain>
    </source>
</reference>
<protein>
    <submittedName>
        <fullName evidence="1">Peptidase M19</fullName>
    </submittedName>
</protein>
<gene>
    <name evidence="1" type="ORF">ED208_10175</name>
</gene>
<accession>A0A3N0V9N5</accession>
<dbReference type="InParanoid" id="A0A3N0V9N5"/>
<dbReference type="InterPro" id="IPR032466">
    <property type="entry name" value="Metal_Hydrolase"/>
</dbReference>
<name>A0A3N0V9N5_9GAMM</name>
<sequence>MACVACGSSSKPEVDSLPPDASAAPAGGGSCANAPVPHVASTQDRYSLANGCFVLKSVASKAYAVKDGNGGYAATAAAAAGGEPLLLRPTGLGKYLFYAKDQSFLAATSAEAVGSVDAPEEAVVWTVDKTADGHFSIVSEQEGQPLAADNSGALVLASGGATAFDFEASSGCTPYPEMPVGIQGRTFTGQGIDKPVIGYADAHTHMAMGSELSDGSGNVGPSAAGIVYGQMFNRFGVTEALGNCQAFHGPNGILDAEWIVAGTAPGTHDTQGWPTFVDWPKVPNISHQAMYYKWVERSYIAGQRLMVNLGTNIEALCQFGSLTLGTKFADCNDMSIGIKQLKYAYQMQDYIDAQEGGPGKGWYRIVQSPAEARQVINEGKMAVVLGLEFSNIFGCGTKSIAGIGEVAQCTKEDIDAGLEEVYKLGVRQLYLYHDINNALAGTGIFSGVVMDLLGFLQTGSFRDTYTCPPEEHQWFAQDRGLPHFADFYIAGAVQEASLPINTPLTDFLLGITNGILPIYPPGRQCNAKGLTDLGRYALQEAMKKKMVLDTDHASMLVKNEMIDVARHQTPVYPLISVHGGHGGLTKEMAKDILDLGGIIFPYNPNGVMAKSVFDELKTMWPSDRPLGMGYGFDGNGFGGYPEPRGASRPQISYPFKLFEGPGWGPQFAAAGIKPVTVEMLTIPESGKSWNADVDGTPHYGLMPDIVEELRLEGGEEAVSAFYNSAEAYIQMWERVYNR</sequence>
<dbReference type="Gene3D" id="3.20.20.140">
    <property type="entry name" value="Metal-dependent hydrolases"/>
    <property type="match status" value="1"/>
</dbReference>
<evidence type="ECO:0000313" key="1">
    <source>
        <dbReference type="EMBL" id="ROH89493.1"/>
    </source>
</evidence>
<keyword evidence="2" id="KW-1185">Reference proteome</keyword>
<evidence type="ECO:0000313" key="2">
    <source>
        <dbReference type="Proteomes" id="UP000282106"/>
    </source>
</evidence>